<accession>A0AAV5GMS3</accession>
<evidence type="ECO:0000256" key="2">
    <source>
        <dbReference type="ARBA" id="ARBA00005386"/>
    </source>
</evidence>
<feature type="region of interest" description="Disordered" evidence="9">
    <location>
        <begin position="353"/>
        <end position="375"/>
    </location>
</feature>
<protein>
    <recommendedName>
        <fullName evidence="3">protein O-GlcNAc transferase</fullName>
        <ecNumber evidence="3">2.4.1.255</ecNumber>
    </recommendedName>
</protein>
<keyword evidence="7 8" id="KW-0802">TPR repeat</keyword>
<feature type="domain" description="O-GlcNAc transferase C-terminal" evidence="10">
    <location>
        <begin position="1496"/>
        <end position="1682"/>
    </location>
</feature>
<feature type="region of interest" description="Disordered" evidence="9">
    <location>
        <begin position="645"/>
        <end position="748"/>
    </location>
</feature>
<feature type="region of interest" description="Disordered" evidence="9">
    <location>
        <begin position="1"/>
        <end position="120"/>
    </location>
</feature>
<feature type="compositionally biased region" description="Basic residues" evidence="9">
    <location>
        <begin position="703"/>
        <end position="722"/>
    </location>
</feature>
<organism evidence="11 12">
    <name type="scientific">Rhodotorula paludigena</name>
    <dbReference type="NCBI Taxonomy" id="86838"/>
    <lineage>
        <taxon>Eukaryota</taxon>
        <taxon>Fungi</taxon>
        <taxon>Dikarya</taxon>
        <taxon>Basidiomycota</taxon>
        <taxon>Pucciniomycotina</taxon>
        <taxon>Microbotryomycetes</taxon>
        <taxon>Sporidiobolales</taxon>
        <taxon>Sporidiobolaceae</taxon>
        <taxon>Rhodotorula</taxon>
    </lineage>
</organism>
<dbReference type="GO" id="GO:0097363">
    <property type="term" value="F:protein O-acetylglucosaminyltransferase activity"/>
    <property type="evidence" value="ECO:0007669"/>
    <property type="project" value="UniProtKB-EC"/>
</dbReference>
<feature type="compositionally biased region" description="Low complexity" evidence="9">
    <location>
        <begin position="645"/>
        <end position="692"/>
    </location>
</feature>
<dbReference type="Pfam" id="PF13181">
    <property type="entry name" value="TPR_8"/>
    <property type="match status" value="2"/>
</dbReference>
<feature type="repeat" description="TPR" evidence="8">
    <location>
        <begin position="824"/>
        <end position="857"/>
    </location>
</feature>
<reference evidence="11 12" key="1">
    <citation type="submission" date="2021-12" db="EMBL/GenBank/DDBJ databases">
        <title>High titer production of polyol ester of fatty acids by Rhodotorula paludigena BS15 towards product separation-free biomass refinery.</title>
        <authorList>
            <person name="Mano J."/>
            <person name="Ono H."/>
            <person name="Tanaka T."/>
            <person name="Naito K."/>
            <person name="Sushida H."/>
            <person name="Ike M."/>
            <person name="Tokuyasu K."/>
            <person name="Kitaoka M."/>
        </authorList>
    </citation>
    <scope>NUCLEOTIDE SEQUENCE [LARGE SCALE GENOMIC DNA]</scope>
    <source>
        <strain evidence="11 12">BS15</strain>
    </source>
</reference>
<keyword evidence="5" id="KW-0808">Transferase</keyword>
<dbReference type="Gene3D" id="3.40.50.11380">
    <property type="match status" value="1"/>
</dbReference>
<keyword evidence="4" id="KW-0328">Glycosyltransferase</keyword>
<feature type="repeat" description="TPR" evidence="8">
    <location>
        <begin position="1241"/>
        <end position="1274"/>
    </location>
</feature>
<dbReference type="PANTHER" id="PTHR44998">
    <property type="match status" value="1"/>
</dbReference>
<feature type="region of interest" description="Disordered" evidence="9">
    <location>
        <begin position="213"/>
        <end position="252"/>
    </location>
</feature>
<comment type="similarity">
    <text evidence="2">Belongs to the glycosyltransferase 41 family. O-GlcNAc transferase subfamily.</text>
</comment>
<dbReference type="Gene3D" id="1.25.40.10">
    <property type="entry name" value="Tetratricopeptide repeat domain"/>
    <property type="match status" value="3"/>
</dbReference>
<dbReference type="Proteomes" id="UP001342314">
    <property type="component" value="Unassembled WGS sequence"/>
</dbReference>
<feature type="region of interest" description="Disordered" evidence="9">
    <location>
        <begin position="477"/>
        <end position="521"/>
    </location>
</feature>
<name>A0AAV5GMS3_9BASI</name>
<dbReference type="InterPro" id="IPR011990">
    <property type="entry name" value="TPR-like_helical_dom_sf"/>
</dbReference>
<gene>
    <name evidence="11" type="ORF">Rhopal_004817-T1</name>
</gene>
<comment type="pathway">
    <text evidence="1">Protein modification; protein glycosylation.</text>
</comment>
<evidence type="ECO:0000256" key="5">
    <source>
        <dbReference type="ARBA" id="ARBA00022679"/>
    </source>
</evidence>
<dbReference type="SUPFAM" id="SSF48452">
    <property type="entry name" value="TPR-like"/>
    <property type="match status" value="1"/>
</dbReference>
<dbReference type="Pfam" id="PF13374">
    <property type="entry name" value="TPR_10"/>
    <property type="match status" value="1"/>
</dbReference>
<evidence type="ECO:0000256" key="4">
    <source>
        <dbReference type="ARBA" id="ARBA00022676"/>
    </source>
</evidence>
<feature type="compositionally biased region" description="Low complexity" evidence="9">
    <location>
        <begin position="96"/>
        <end position="120"/>
    </location>
</feature>
<feature type="compositionally biased region" description="Low complexity" evidence="9">
    <location>
        <begin position="489"/>
        <end position="521"/>
    </location>
</feature>
<evidence type="ECO:0000256" key="1">
    <source>
        <dbReference type="ARBA" id="ARBA00004922"/>
    </source>
</evidence>
<feature type="repeat" description="TPR" evidence="8">
    <location>
        <begin position="1275"/>
        <end position="1308"/>
    </location>
</feature>
<dbReference type="GO" id="GO:0006493">
    <property type="term" value="P:protein O-linked glycosylation"/>
    <property type="evidence" value="ECO:0007669"/>
    <property type="project" value="TreeGrafter"/>
</dbReference>
<dbReference type="PROSITE" id="PS50005">
    <property type="entry name" value="TPR"/>
    <property type="match status" value="3"/>
</dbReference>
<dbReference type="EC" id="2.4.1.255" evidence="3"/>
<dbReference type="SMART" id="SM00028">
    <property type="entry name" value="TPR"/>
    <property type="match status" value="3"/>
</dbReference>
<evidence type="ECO:0000313" key="11">
    <source>
        <dbReference type="EMBL" id="GJN91794.1"/>
    </source>
</evidence>
<evidence type="ECO:0000256" key="3">
    <source>
        <dbReference type="ARBA" id="ARBA00011970"/>
    </source>
</evidence>
<comment type="caution">
    <text evidence="11">The sequence shown here is derived from an EMBL/GenBank/DDBJ whole genome shotgun (WGS) entry which is preliminary data.</text>
</comment>
<feature type="domain" description="O-GlcNAc transferase C-terminal" evidence="10">
    <location>
        <begin position="1788"/>
        <end position="1946"/>
    </location>
</feature>
<feature type="compositionally biased region" description="Pro residues" evidence="9">
    <location>
        <begin position="1"/>
        <end position="10"/>
    </location>
</feature>
<evidence type="ECO:0000259" key="10">
    <source>
        <dbReference type="Pfam" id="PF13844"/>
    </source>
</evidence>
<dbReference type="PANTHER" id="PTHR44998:SF1">
    <property type="entry name" value="UDP-N-ACETYLGLUCOSAMINE--PEPTIDE N-ACETYLGLUCOSAMINYLTRANSFERASE 110 KDA SUBUNIT"/>
    <property type="match status" value="1"/>
</dbReference>
<feature type="compositionally biased region" description="Low complexity" evidence="9">
    <location>
        <begin position="353"/>
        <end position="363"/>
    </location>
</feature>
<keyword evidence="6" id="KW-0677">Repeat</keyword>
<sequence length="2051" mass="218740">MTSPSAPPRSAPSGSDAPPPLAVPSNQAVASAPAPTAPTAPPAASTKSPALVRALSELEVAEPKQPTPPARSSPASNGSAHGDLASPPSSKRRRSSASTSTPISAPASSGTSPAAGVAGAQRRLTGGLVAGAGQLRGTPAPDQTFQTASQVASILSLPPPLLLQLARTDSPQAQKEIAEQEGVKGYLSSMAIPPPSPTTLVNSIAREGLTMTPATRDAAPGASGSTTSALAAGSSANGAPSSAAAHASTPSPAPSFRLPLSLPLAPFSPSSLDLPDSADGSGHPAIPVLLGQVFAPPPLTPGVLAPIPGMPGVGEALRGAASKEQGFEPVYASVEQWSYEVAKDQVFSSASSSSAAAPASTSAQRPGLSTSRSFNEREVTQLAQQMKAWALSEQDKQVDQRVVEAKSAAVVLAAQAASSGSGPDEHVDLSAYAEAYKRQLDALASGYFAQLHRDALQRLADEKVGEQDAPVAAIELYPRRSSTSPVPPIAATAPSPGSAAGAPGAHAPTDAVSALSSSQAPTLTSLTSLTSSRTQAEAMHVRASAAAAVAAQVMAAKDLARHAGERLASQGRDPRKVVEEVEELVEVQKGGKSRRGSAAAEGLGMVLGGGAGPGAVAGAAMRRSSTGGRSAGEAMAVEDVGKAPRLASPPLVPASASASGSGSPAGPTLHQQLQQARQAASPASLADLASLPPAGPPPSAAHSHAHPPHHHHQHHQHHHQHGHSQPVQPPSILSALTGGGGGTPDLAALATPEKRDYLLAYAHQLYSSDPQSHELLPLLHTLESMHGDHLPTLLLISCVYYTRGELESSLYYNKRLLTFDPSYVEAMSNIGTTLRAMGRWAEAESWWWKAIKLRPTYWDATENLLGVLCNPNSSATPAAVAAAGQPPPPTEPRYKEALALCNYVESQIYAQPASVSNPAVPTSIESFVNPLEAVPRPRCLPAVIPFNHVHRLQNLFYAKGNLRLALGDANGAQDEYEKAVETALSLPEWAKRVPTLQWPAEGCSVRDLLVAATVIGKILAAFAESGANPARTQLVSQMAQQLGVADERGGVPFERLFRTVRSGGDAYVAKLLEMGGGVLPTVLLEPSLLVQLPGMLFPETRHTLPAMMDPASLTENGAGGPAAIDPARKGVIQSTNQTTSTMLLTLAKILQDSLGPVSSAAKLTIGGIPASQSLLLPLYYVALALYPSPSTCNNLGILLSTLNATALIGSQDPTKPAVVLTGQQLALRYYEAGLKLDPRHPHLYTNLGSLLKDLGKLPEAVAMYKRAVEFNPTFDVALANLANAVKDTGQIQESIPYYRRAVQLNPHFPEAVCGLVNALGGVCDWKGRGGVGEEWLVDEQGQVQFVPAQNGQTVRQGYMAQISELVQRQLRDGSSYGVGVLRAYGDLDQWVELVSQALYNIPAAKAGDALQSWVTRFQFLLGAFDRRAHNVNEGGYLVRLIERLMRRIQRRWYLTAFGKTIYAAPGSTHHRIVPTQADVASYRRPPLPPSLPPIPVPTVLPFHCFTLPVTARETRLISHRTGLRISHSTLNQPWMPPIVYPPPRPPVDGKLNLGYVSSDLGNHPLSHLMQSVFGYHDLSRFNVFVYATSPSDKSPYRTKIEAESQHFLDVSRLSTQQIVDRIVQDEIHVLINLSGYTKGARNEVFAARPAPVQMSYMGFASTLSAGWCDYFIVDPIVCPPKLVSGNLWRWDAGFSRQLTKAAPMRPTDFEGDLDPEGASEAFVYTEKLIYLPHSYFVTDHKQAWREDETIGVIPGQAPLTSSLPPGPEAAWALEEHKRWQMRKQMFPSIRDDTIIFANWNQLYKIDPFIFRIWLSILKQHPNSILWLLRFPAPGEAHLKETAALWAGQDVADRVVFTDVANKNEHIHRGRIADLFLDTTECNAHTTAADILWSGTPILTYPRHEHKMCSRVAASIAVATGFGREMIVSSADEYERRALELATGLSYERVPPTPGAPPGSLEGVEQRRAVGELAELRKALFLSREQSPLFDTKRWVRNLEKGLVEAWERYVSGAEFEDDAAFAAGPTRQTATIWCADDRDGPNVEARHPYFQ</sequence>
<evidence type="ECO:0000313" key="12">
    <source>
        <dbReference type="Proteomes" id="UP001342314"/>
    </source>
</evidence>
<evidence type="ECO:0000256" key="7">
    <source>
        <dbReference type="ARBA" id="ARBA00022803"/>
    </source>
</evidence>
<evidence type="ECO:0000256" key="6">
    <source>
        <dbReference type="ARBA" id="ARBA00022737"/>
    </source>
</evidence>
<dbReference type="InterPro" id="IPR029489">
    <property type="entry name" value="OGT/SEC/SPY_C"/>
</dbReference>
<dbReference type="Pfam" id="PF13844">
    <property type="entry name" value="Glyco_transf_41"/>
    <property type="match status" value="2"/>
</dbReference>
<dbReference type="PROSITE" id="PS50293">
    <property type="entry name" value="TPR_REGION"/>
    <property type="match status" value="1"/>
</dbReference>
<dbReference type="EMBL" id="BQKY01000009">
    <property type="protein sequence ID" value="GJN91794.1"/>
    <property type="molecule type" value="Genomic_DNA"/>
</dbReference>
<dbReference type="Gene3D" id="3.40.50.2000">
    <property type="entry name" value="Glycogen Phosphorylase B"/>
    <property type="match status" value="1"/>
</dbReference>
<feature type="compositionally biased region" description="Low complexity" evidence="9">
    <location>
        <begin position="218"/>
        <end position="252"/>
    </location>
</feature>
<dbReference type="InterPro" id="IPR019734">
    <property type="entry name" value="TPR_rpt"/>
</dbReference>
<evidence type="ECO:0000256" key="9">
    <source>
        <dbReference type="SAM" id="MobiDB-lite"/>
    </source>
</evidence>
<keyword evidence="12" id="KW-1185">Reference proteome</keyword>
<evidence type="ECO:0000256" key="8">
    <source>
        <dbReference type="PROSITE-ProRule" id="PRU00339"/>
    </source>
</evidence>
<proteinExistence type="inferred from homology"/>